<feature type="compositionally biased region" description="Polar residues" evidence="1">
    <location>
        <begin position="95"/>
        <end position="105"/>
    </location>
</feature>
<dbReference type="HOGENOM" id="CLU_1462351_0_0_1"/>
<keyword evidence="3" id="KW-1185">Reference proteome</keyword>
<feature type="compositionally biased region" description="Basic and acidic residues" evidence="1">
    <location>
        <begin position="106"/>
        <end position="119"/>
    </location>
</feature>
<proteinExistence type="predicted"/>
<evidence type="ECO:0000313" key="2">
    <source>
        <dbReference type="EMBL" id="EZF75943.1"/>
    </source>
</evidence>
<feature type="region of interest" description="Disordered" evidence="1">
    <location>
        <begin position="93"/>
        <end position="131"/>
    </location>
</feature>
<gene>
    <name evidence="2" type="ORF">H105_02649</name>
</gene>
<evidence type="ECO:0000256" key="1">
    <source>
        <dbReference type="SAM" id="MobiDB-lite"/>
    </source>
</evidence>
<protein>
    <submittedName>
        <fullName evidence="2">Uncharacterized protein</fullName>
    </submittedName>
</protein>
<sequence length="185" mass="20834">MDGSFQAGKGEAHLMGRADDRGSDGKEFDRARPDKTQLTHHCRYQGRMDLQPTAPVIRRTGVAGRDWPRNYRNLRIPRISLESRQDLIRDIFFSGENSPSTPQGRRQSDSQTKEARGKEYNSPSLPRGSPGLFSHSSVTHAAVHLVGDLLPSDNRIFHAFPTYLIKNVRRAVFTFWSSVCSPLLS</sequence>
<dbReference type="Proteomes" id="UP000023623">
    <property type="component" value="Unassembled WGS sequence"/>
</dbReference>
<reference evidence="2 3" key="1">
    <citation type="submission" date="2014-02" db="EMBL/GenBank/DDBJ databases">
        <title>The Genome Sequence of Trichophyton rubrum (morphotype soudanense) CBS 452.61.</title>
        <authorList>
            <consortium name="The Broad Institute Genomics Platform"/>
            <person name="Cuomo C.A."/>
            <person name="White T.C."/>
            <person name="Graser Y."/>
            <person name="Martinez-Rossi N."/>
            <person name="Heitman J."/>
            <person name="Young S.K."/>
            <person name="Zeng Q."/>
            <person name="Gargeya S."/>
            <person name="Abouelleil A."/>
            <person name="Alvarado L."/>
            <person name="Chapman S.B."/>
            <person name="Gainer-Dewar J."/>
            <person name="Goldberg J."/>
            <person name="Griggs A."/>
            <person name="Gujja S."/>
            <person name="Hansen M."/>
            <person name="Howarth C."/>
            <person name="Imamovic A."/>
            <person name="Larimer J."/>
            <person name="Martinez D."/>
            <person name="Murphy C."/>
            <person name="Pearson M.D."/>
            <person name="Persinoti G."/>
            <person name="Poon T."/>
            <person name="Priest M."/>
            <person name="Roberts A.D."/>
            <person name="Saif S."/>
            <person name="Shea T.D."/>
            <person name="Sykes S.N."/>
            <person name="Wortman J."/>
            <person name="Nusbaum C."/>
            <person name="Birren B."/>
        </authorList>
    </citation>
    <scope>NUCLEOTIDE SEQUENCE [LARGE SCALE GENOMIC DNA]</scope>
    <source>
        <strain evidence="2 3">CBS 452.61</strain>
    </source>
</reference>
<dbReference type="AlphaFoldDB" id="A0A022Y040"/>
<dbReference type="EMBL" id="KK208800">
    <property type="protein sequence ID" value="EZF75943.1"/>
    <property type="molecule type" value="Genomic_DNA"/>
</dbReference>
<feature type="compositionally biased region" description="Basic and acidic residues" evidence="1">
    <location>
        <begin position="10"/>
        <end position="34"/>
    </location>
</feature>
<evidence type="ECO:0000313" key="3">
    <source>
        <dbReference type="Proteomes" id="UP000023623"/>
    </source>
</evidence>
<feature type="region of interest" description="Disordered" evidence="1">
    <location>
        <begin position="1"/>
        <end position="34"/>
    </location>
</feature>
<name>A0A022Y040_TRISD</name>
<accession>A0A022Y040</accession>
<organism evidence="2 3">
    <name type="scientific">Trichophyton soudanense CBS 452.61</name>
    <dbReference type="NCBI Taxonomy" id="1215331"/>
    <lineage>
        <taxon>Eukaryota</taxon>
        <taxon>Fungi</taxon>
        <taxon>Dikarya</taxon>
        <taxon>Ascomycota</taxon>
        <taxon>Pezizomycotina</taxon>
        <taxon>Eurotiomycetes</taxon>
        <taxon>Eurotiomycetidae</taxon>
        <taxon>Onygenales</taxon>
        <taxon>Arthrodermataceae</taxon>
        <taxon>Trichophyton</taxon>
    </lineage>
</organism>